<proteinExistence type="inferred from homology"/>
<evidence type="ECO:0000256" key="2">
    <source>
        <dbReference type="ARBA" id="ARBA00022649"/>
    </source>
</evidence>
<evidence type="ECO:0000313" key="12">
    <source>
        <dbReference type="Proteomes" id="UP000030364"/>
    </source>
</evidence>
<keyword evidence="7" id="KW-0067">ATP-binding</keyword>
<name>A0A0A2WVN0_THEFI</name>
<comment type="caution">
    <text evidence="11">The sequence shown here is derived from an EMBL/GenBank/DDBJ whole genome shotgun (WGS) entry which is preliminary data.</text>
</comment>
<dbReference type="RefSeq" id="WP_038062911.1">
    <property type="nucleotide sequence ID" value="NZ_JPSL02000040.1"/>
</dbReference>
<reference evidence="11 12" key="1">
    <citation type="journal article" date="2015" name="Genome Announc.">
        <title>Draft Genome Sequence of the Thermophile Thermus filiformis ATCC 43280, Producer of Carotenoid-(Di)glucoside-Branched Fatty Acid (Di)esters and Source of Hyperthermostable Enzymes of Biotechnological Interest.</title>
        <authorList>
            <person name="Mandelli F."/>
            <person name="Oliveira Ramires B."/>
            <person name="Couger M.B."/>
            <person name="Paixao D.A."/>
            <person name="Camilo C.M."/>
            <person name="Polikarpov I."/>
            <person name="Prade R."/>
            <person name="Riano-Pachon D.M."/>
            <person name="Squina F.M."/>
        </authorList>
    </citation>
    <scope>NUCLEOTIDE SEQUENCE [LARGE SCALE GENOMIC DNA]</scope>
    <source>
        <strain evidence="11 12">ATCC 43280</strain>
    </source>
</reference>
<keyword evidence="4" id="KW-0548">Nucleotidyltransferase</keyword>
<dbReference type="PANTHER" id="PTHR33571:SF14">
    <property type="entry name" value="PROTEIN ADENYLYLTRANSFERASE MJ0435-RELATED"/>
    <property type="match status" value="1"/>
</dbReference>
<dbReference type="OrthoDB" id="90159at2"/>
<dbReference type="GO" id="GO:0016779">
    <property type="term" value="F:nucleotidyltransferase activity"/>
    <property type="evidence" value="ECO:0007669"/>
    <property type="project" value="UniProtKB-KW"/>
</dbReference>
<keyword evidence="12" id="KW-1185">Reference proteome</keyword>
<gene>
    <name evidence="11" type="ORF">THFILI_12020</name>
</gene>
<evidence type="ECO:0000256" key="8">
    <source>
        <dbReference type="ARBA" id="ARBA00022842"/>
    </source>
</evidence>
<evidence type="ECO:0000259" key="10">
    <source>
        <dbReference type="Pfam" id="PF01909"/>
    </source>
</evidence>
<comment type="similarity">
    <text evidence="9">Belongs to the MntA antitoxin family.</text>
</comment>
<dbReference type="InterPro" id="IPR002934">
    <property type="entry name" value="Polymerase_NTP_transf_dom"/>
</dbReference>
<evidence type="ECO:0000256" key="6">
    <source>
        <dbReference type="ARBA" id="ARBA00022741"/>
    </source>
</evidence>
<dbReference type="SUPFAM" id="SSF81301">
    <property type="entry name" value="Nucleotidyltransferase"/>
    <property type="match status" value="1"/>
</dbReference>
<dbReference type="PANTHER" id="PTHR33571">
    <property type="entry name" value="SSL8005 PROTEIN"/>
    <property type="match status" value="1"/>
</dbReference>
<keyword evidence="3" id="KW-0808">Transferase</keyword>
<evidence type="ECO:0000256" key="1">
    <source>
        <dbReference type="ARBA" id="ARBA00001946"/>
    </source>
</evidence>
<dbReference type="STRING" id="276.THFILI_12020"/>
<organism evidence="11 12">
    <name type="scientific">Thermus filiformis</name>
    <dbReference type="NCBI Taxonomy" id="276"/>
    <lineage>
        <taxon>Bacteria</taxon>
        <taxon>Thermotogati</taxon>
        <taxon>Deinococcota</taxon>
        <taxon>Deinococci</taxon>
        <taxon>Thermales</taxon>
        <taxon>Thermaceae</taxon>
        <taxon>Thermus</taxon>
    </lineage>
</organism>
<dbReference type="CDD" id="cd05403">
    <property type="entry name" value="NT_KNTase_like"/>
    <property type="match status" value="1"/>
</dbReference>
<dbReference type="InterPro" id="IPR052038">
    <property type="entry name" value="Type-VII_TA_antitoxin"/>
</dbReference>
<evidence type="ECO:0000256" key="9">
    <source>
        <dbReference type="ARBA" id="ARBA00038276"/>
    </source>
</evidence>
<dbReference type="Pfam" id="PF01909">
    <property type="entry name" value="NTP_transf_2"/>
    <property type="match status" value="1"/>
</dbReference>
<sequence length="98" mass="11174">MKSLAEIRRILQEHKDLLQERFGVKRLAIFGSYARGEATPVSDVDILVDLEGPVGWEVVDLHDYLEALLGVRVDLVTEGALRRKPALWEEVREDLIHV</sequence>
<evidence type="ECO:0000256" key="5">
    <source>
        <dbReference type="ARBA" id="ARBA00022723"/>
    </source>
</evidence>
<dbReference type="InterPro" id="IPR043519">
    <property type="entry name" value="NT_sf"/>
</dbReference>
<keyword evidence="6" id="KW-0547">Nucleotide-binding</keyword>
<dbReference type="AlphaFoldDB" id="A0A0A2WVN0"/>
<accession>A0A0A2WVN0</accession>
<dbReference type="Gene3D" id="3.30.460.10">
    <property type="entry name" value="Beta Polymerase, domain 2"/>
    <property type="match status" value="1"/>
</dbReference>
<dbReference type="GO" id="GO:0046872">
    <property type="term" value="F:metal ion binding"/>
    <property type="evidence" value="ECO:0007669"/>
    <property type="project" value="UniProtKB-KW"/>
</dbReference>
<evidence type="ECO:0000256" key="3">
    <source>
        <dbReference type="ARBA" id="ARBA00022679"/>
    </source>
</evidence>
<evidence type="ECO:0000313" key="11">
    <source>
        <dbReference type="EMBL" id="KGQ22365.2"/>
    </source>
</evidence>
<evidence type="ECO:0000256" key="4">
    <source>
        <dbReference type="ARBA" id="ARBA00022695"/>
    </source>
</evidence>
<comment type="cofactor">
    <cofactor evidence="1">
        <name>Mg(2+)</name>
        <dbReference type="ChEBI" id="CHEBI:18420"/>
    </cofactor>
</comment>
<protein>
    <submittedName>
        <fullName evidence="11">DNA polymerase</fullName>
    </submittedName>
</protein>
<keyword evidence="8" id="KW-0460">Magnesium</keyword>
<dbReference type="Proteomes" id="UP000030364">
    <property type="component" value="Unassembled WGS sequence"/>
</dbReference>
<dbReference type="EMBL" id="JPSL02000040">
    <property type="protein sequence ID" value="KGQ22365.2"/>
    <property type="molecule type" value="Genomic_DNA"/>
</dbReference>
<keyword evidence="5" id="KW-0479">Metal-binding</keyword>
<evidence type="ECO:0000256" key="7">
    <source>
        <dbReference type="ARBA" id="ARBA00022840"/>
    </source>
</evidence>
<keyword evidence="2" id="KW-1277">Toxin-antitoxin system</keyword>
<dbReference type="GO" id="GO:0005524">
    <property type="term" value="F:ATP binding"/>
    <property type="evidence" value="ECO:0007669"/>
    <property type="project" value="UniProtKB-KW"/>
</dbReference>
<feature type="domain" description="Polymerase nucleotidyl transferase" evidence="10">
    <location>
        <begin position="12"/>
        <end position="93"/>
    </location>
</feature>